<dbReference type="GO" id="GO:0006974">
    <property type="term" value="P:DNA damage response"/>
    <property type="evidence" value="ECO:0007669"/>
    <property type="project" value="TreeGrafter"/>
</dbReference>
<evidence type="ECO:0000256" key="10">
    <source>
        <dbReference type="PROSITE-ProRule" id="PRU10132"/>
    </source>
</evidence>
<evidence type="ECO:0000256" key="2">
    <source>
        <dbReference type="ARBA" id="ARBA00004906"/>
    </source>
</evidence>
<evidence type="ECO:0000313" key="13">
    <source>
        <dbReference type="EMBL" id="GJQ15606.1"/>
    </source>
</evidence>
<dbReference type="InterPro" id="IPR018075">
    <property type="entry name" value="UBQ-activ_enz_E1"/>
</dbReference>
<evidence type="ECO:0000256" key="3">
    <source>
        <dbReference type="ARBA" id="ARBA00005673"/>
    </source>
</evidence>
<evidence type="ECO:0000313" key="15">
    <source>
        <dbReference type="Proteomes" id="UP001061958"/>
    </source>
</evidence>
<dbReference type="Pfam" id="PF00899">
    <property type="entry name" value="ThiF"/>
    <property type="match status" value="1"/>
</dbReference>
<comment type="similarity">
    <text evidence="3 11">Belongs to the ubiquitin-activating E1 family.</text>
</comment>
<dbReference type="FunFam" id="3.40.50.720:FF:000015">
    <property type="entry name" value="Ubiquitin-activating enzyme E1 1"/>
    <property type="match status" value="1"/>
</dbReference>
<comment type="caution">
    <text evidence="13">The sequence shown here is derived from an EMBL/GenBank/DDBJ whole genome shotgun (WGS) entry which is preliminary data.</text>
</comment>
<comment type="catalytic activity">
    <reaction evidence="1">
        <text>ATP + ubiquitin + [E1 ubiquitin-activating enzyme]-L-cysteine = AMP + diphosphate + S-ubiquitinyl-[E1 ubiquitin-activating enzyme]-L-cysteine.</text>
        <dbReference type="EC" id="6.2.1.45"/>
    </reaction>
</comment>
<dbReference type="PROSITE" id="PS00865">
    <property type="entry name" value="UBIQUITIN_ACTIVAT_2"/>
    <property type="match status" value="1"/>
</dbReference>
<accession>A0A9C7Q3M3</accession>
<protein>
    <recommendedName>
        <fullName evidence="5">E1 ubiquitin-activating enzyme</fullName>
        <ecNumber evidence="5">6.2.1.45</ecNumber>
    </recommendedName>
</protein>
<name>A0A9C7Q3M3_9RHOD</name>
<evidence type="ECO:0000256" key="9">
    <source>
        <dbReference type="ARBA" id="ARBA00022840"/>
    </source>
</evidence>
<dbReference type="PRINTS" id="PR01849">
    <property type="entry name" value="UBIQUITINACT"/>
</dbReference>
<dbReference type="InterPro" id="IPR033127">
    <property type="entry name" value="UBQ-activ_enz_E1_Cys_AS"/>
</dbReference>
<evidence type="ECO:0000256" key="6">
    <source>
        <dbReference type="ARBA" id="ARBA00022598"/>
    </source>
</evidence>
<gene>
    <name evidence="13" type="ORF">GpartN1_g7397.t1</name>
    <name evidence="14" type="ORF">GpartN1_g7796.t1</name>
</gene>
<dbReference type="PANTHER" id="PTHR10953">
    <property type="entry name" value="UBIQUITIN-ACTIVATING ENZYME E1"/>
    <property type="match status" value="1"/>
</dbReference>
<dbReference type="PANTHER" id="PTHR10953:SF4">
    <property type="entry name" value="UBIQUITIN-ACTIVATING ENZYME E1 C-TERMINAL DOMAIN-CONTAINING PROTEIN"/>
    <property type="match status" value="1"/>
</dbReference>
<comment type="pathway">
    <text evidence="2">Protein modification; protein ubiquitination.</text>
</comment>
<dbReference type="InterPro" id="IPR018965">
    <property type="entry name" value="Ub-activating_enz_E1_C"/>
</dbReference>
<dbReference type="InterPro" id="IPR042449">
    <property type="entry name" value="Ub-E1_IAD_1"/>
</dbReference>
<dbReference type="InterPro" id="IPR032420">
    <property type="entry name" value="E1_4HB"/>
</dbReference>
<comment type="subunit">
    <text evidence="4">Monomer.</text>
</comment>
<dbReference type="SMART" id="SM00985">
    <property type="entry name" value="UBA_e1_C"/>
    <property type="match status" value="1"/>
</dbReference>
<dbReference type="FunFam" id="2.40.30.180:FF:000001">
    <property type="entry name" value="ubiquitin-like modifier-activating enzyme 1"/>
    <property type="match status" value="1"/>
</dbReference>
<dbReference type="CDD" id="cd01491">
    <property type="entry name" value="Ube1_repeat1"/>
    <property type="match status" value="1"/>
</dbReference>
<evidence type="ECO:0000256" key="7">
    <source>
        <dbReference type="ARBA" id="ARBA00022741"/>
    </source>
</evidence>
<dbReference type="Proteomes" id="UP001061958">
    <property type="component" value="Unassembled WGS sequence"/>
</dbReference>
<feature type="domain" description="Ubiquitin-activating enzyme E1 C-terminal" evidence="12">
    <location>
        <begin position="904"/>
        <end position="1034"/>
    </location>
</feature>
<dbReference type="InterPro" id="IPR045886">
    <property type="entry name" value="ThiF/MoeB/HesA"/>
</dbReference>
<dbReference type="OrthoDB" id="10252231at2759"/>
<evidence type="ECO:0000256" key="4">
    <source>
        <dbReference type="ARBA" id="ARBA00011245"/>
    </source>
</evidence>
<evidence type="ECO:0000259" key="12">
    <source>
        <dbReference type="SMART" id="SM00985"/>
    </source>
</evidence>
<evidence type="ECO:0000256" key="11">
    <source>
        <dbReference type="RuleBase" id="RU000519"/>
    </source>
</evidence>
<dbReference type="Gene3D" id="2.40.30.180">
    <property type="entry name" value="Ubiquitin-activating enzyme E1, FCCH domain"/>
    <property type="match status" value="1"/>
</dbReference>
<dbReference type="EMBL" id="BQMJ01000079">
    <property type="protein sequence ID" value="GJQ16005.1"/>
    <property type="molecule type" value="Genomic_DNA"/>
</dbReference>
<dbReference type="InterPro" id="IPR035985">
    <property type="entry name" value="Ubiquitin-activating_enz"/>
</dbReference>
<reference evidence="13" key="2">
    <citation type="submission" date="2022-01" db="EMBL/GenBank/DDBJ databases">
        <authorList>
            <person name="Hirooka S."/>
            <person name="Miyagishima S.Y."/>
        </authorList>
    </citation>
    <scope>NUCLEOTIDE SEQUENCE</scope>
    <source>
        <strain evidence="13">NBRC 102759</strain>
    </source>
</reference>
<dbReference type="SUPFAM" id="SSF69572">
    <property type="entry name" value="Activating enzymes of the ubiquitin-like proteins"/>
    <property type="match status" value="2"/>
</dbReference>
<dbReference type="FunFam" id="3.50.50.80:FF:000001">
    <property type="entry name" value="ubiquitin-like modifier-activating enzyme 1"/>
    <property type="match status" value="1"/>
</dbReference>
<dbReference type="InterPro" id="IPR019572">
    <property type="entry name" value="UBA_E1_SCCH"/>
</dbReference>
<dbReference type="InterPro" id="IPR042063">
    <property type="entry name" value="Ubi_acti_E1_SCCH"/>
</dbReference>
<dbReference type="Pfam" id="PF16191">
    <property type="entry name" value="E1_4HB"/>
    <property type="match status" value="1"/>
</dbReference>
<keyword evidence="6 11" id="KW-0436">Ligase</keyword>
<keyword evidence="7 11" id="KW-0547">Nucleotide-binding</keyword>
<dbReference type="GO" id="GO:0004839">
    <property type="term" value="F:ubiquitin activating enzyme activity"/>
    <property type="evidence" value="ECO:0007669"/>
    <property type="project" value="UniProtKB-EC"/>
</dbReference>
<dbReference type="Gene3D" id="3.10.290.60">
    <property type="entry name" value="Ubiquitin-activating enzyme E1, UFD domain"/>
    <property type="match status" value="1"/>
</dbReference>
<dbReference type="InterPro" id="IPR042302">
    <property type="entry name" value="E1_FCCH_sf"/>
</dbReference>
<evidence type="ECO:0000256" key="5">
    <source>
        <dbReference type="ARBA" id="ARBA00012990"/>
    </source>
</evidence>
<feature type="active site" description="Glycyl thioester intermediate" evidence="10">
    <location>
        <position position="582"/>
    </location>
</feature>
<dbReference type="GO" id="GO:0005634">
    <property type="term" value="C:nucleus"/>
    <property type="evidence" value="ECO:0007669"/>
    <property type="project" value="TreeGrafter"/>
</dbReference>
<dbReference type="GO" id="GO:0006511">
    <property type="term" value="P:ubiquitin-dependent protein catabolic process"/>
    <property type="evidence" value="ECO:0007669"/>
    <property type="project" value="TreeGrafter"/>
</dbReference>
<dbReference type="Pfam" id="PF10585">
    <property type="entry name" value="UBA_E1_SCCH"/>
    <property type="match status" value="1"/>
</dbReference>
<dbReference type="Pfam" id="PF16190">
    <property type="entry name" value="E1_FCCH"/>
    <property type="match status" value="1"/>
</dbReference>
<dbReference type="Pfam" id="PF09358">
    <property type="entry name" value="E1_UFD"/>
    <property type="match status" value="1"/>
</dbReference>
<keyword evidence="9 11" id="KW-0067">ATP-binding</keyword>
<dbReference type="InterPro" id="IPR000594">
    <property type="entry name" value="ThiF_NAD_FAD-bd"/>
</dbReference>
<dbReference type="Gene3D" id="3.50.50.80">
    <property type="entry name" value="Ubiquitin-activating enzyme E1, inactive adenylation domain, subdomain 1"/>
    <property type="match status" value="1"/>
</dbReference>
<evidence type="ECO:0000256" key="1">
    <source>
        <dbReference type="ARBA" id="ARBA00000488"/>
    </source>
</evidence>
<dbReference type="FunFam" id="1.10.10.2660:FF:000001">
    <property type="entry name" value="Ubiquitin-activating enzyme E1 1"/>
    <property type="match status" value="1"/>
</dbReference>
<dbReference type="EMBL" id="BQMJ01000072">
    <property type="protein sequence ID" value="GJQ15606.1"/>
    <property type="molecule type" value="Genomic_DNA"/>
</dbReference>
<dbReference type="InterPro" id="IPR000011">
    <property type="entry name" value="UBQ/SUMO-activ_enz_E1-like"/>
</dbReference>
<dbReference type="GO" id="GO:0005737">
    <property type="term" value="C:cytoplasm"/>
    <property type="evidence" value="ECO:0007669"/>
    <property type="project" value="TreeGrafter"/>
</dbReference>
<dbReference type="Gene3D" id="1.10.10.2660">
    <property type="entry name" value="Ubiquitin-activating enzyme E1, SCCH domain"/>
    <property type="match status" value="1"/>
</dbReference>
<dbReference type="NCBIfam" id="TIGR01408">
    <property type="entry name" value="Ube1"/>
    <property type="match status" value="1"/>
</dbReference>
<reference evidence="13" key="1">
    <citation type="journal article" date="2022" name="Proc. Natl. Acad. Sci. U.S.A.">
        <title>Life cycle and functional genomics of the unicellular red alga Galdieria for elucidating algal and plant evolution and industrial use.</title>
        <authorList>
            <person name="Hirooka S."/>
            <person name="Itabashi T."/>
            <person name="Ichinose T.M."/>
            <person name="Onuma R."/>
            <person name="Fujiwara T."/>
            <person name="Yamashita S."/>
            <person name="Jong L.W."/>
            <person name="Tomita R."/>
            <person name="Iwane A.H."/>
            <person name="Miyagishima S.Y."/>
        </authorList>
    </citation>
    <scope>NUCLEOTIDE SEQUENCE</scope>
    <source>
        <strain evidence="13">NBRC 102759</strain>
    </source>
</reference>
<proteinExistence type="inferred from homology"/>
<dbReference type="GO" id="GO:0005524">
    <property type="term" value="F:ATP binding"/>
    <property type="evidence" value="ECO:0007669"/>
    <property type="project" value="UniProtKB-KW"/>
</dbReference>
<dbReference type="AlphaFoldDB" id="A0A9C7Q3M3"/>
<keyword evidence="8 11" id="KW-0833">Ubl conjugation pathway</keyword>
<dbReference type="EC" id="6.2.1.45" evidence="5"/>
<dbReference type="Gene3D" id="3.40.50.12550">
    <property type="entry name" value="Ubiquitin-activating enzyme E1, inactive adenylation domain, subdomain 2"/>
    <property type="match status" value="1"/>
</dbReference>
<organism evidence="13 15">
    <name type="scientific">Galdieria partita</name>
    <dbReference type="NCBI Taxonomy" id="83374"/>
    <lineage>
        <taxon>Eukaryota</taxon>
        <taxon>Rhodophyta</taxon>
        <taxon>Bangiophyceae</taxon>
        <taxon>Galdieriales</taxon>
        <taxon>Galdieriaceae</taxon>
        <taxon>Galdieria</taxon>
    </lineage>
</organism>
<evidence type="ECO:0000313" key="14">
    <source>
        <dbReference type="EMBL" id="GJQ16005.1"/>
    </source>
</evidence>
<evidence type="ECO:0000256" key="8">
    <source>
        <dbReference type="ARBA" id="ARBA00022786"/>
    </source>
</evidence>
<dbReference type="CDD" id="cd01490">
    <property type="entry name" value="Ube1_repeat2"/>
    <property type="match status" value="1"/>
</dbReference>
<keyword evidence="15" id="KW-1185">Reference proteome</keyword>
<sequence length="1041" mass="118217">MATSSVQQDIDEGLYSRQLYVLGMDAQRQMSSSSVLIYGLTGLGIEIAKNLILAGVKQVFIHDKETVSSQDLSSNFFLSENDIGKSTRQDAVLQKLKSLNQQVQVVLVEDERPFNEWISKIQVVVLVHQSWETQLDWNRVCREHSVKLITCESRGVFGQVFVDLGDSFVVSDTTGEEPKSAMISYVSRANPGCVTCLDESRHDLETGDSVVFSQVEGMTELNDGKPRKIQVTGPYTFTIEDTSNYHEYIRGGIATQVKMPQTLHFQPLWEAWKEPQFVLSDFAKEDRMELLHYCFRALHDFQSEYQRAPISGCDDDYALFIEKLRHYSDKSGWVVEAFSKTCRGDISPMAAFLGGIVAQEAMKAISGKFTPIQQFFYFDCLEVLGHTIATKEDMQPNHSRYDGQIAVFGKHFQKELEKLRYFVVGAGAIGCEMLKNWSLMGVGCSSQGKIWVTDMDNIERSNLSRQLLFRAQDIGKPKSIAAAQAVQQINPHVNIEALEARVGSDTEDIFDDEFWESLSGVTNALDNVQARQYVDWRCTYYRKSLIESGTLGTKGNTQVIIPGLTETYSASRDPPEKAIPICTLKNFPYQIEHTIQWARDIFEGYFKSAPEDVNQYLSRPDFVESLRSQGTSTLSNTLETIYDSLVVNRPCSFEDCITWARFRFEDLFSNTIKQLLYSFPVDMVDKNGVLFWSGTKRAPHPISFDASNPTHLEFIMTASNLRAQNYGLKGSSDPKYFQQVLSQIMVPEFQPKANVKIATTDTEAQEQENAMEGDEQRIQQILEALPTAAELAGFRLYPIDFDKDDESGLHIGFVTTSSNLRASNYSITNADKYKTKLIAGRIVPAIATTTAVVTGLVCIELYKLLQYGYLNVQVEDVQNSWFVKKTSNELDALRKEDEKKVAVFKNGFVNLALPFFGFSEPILAPKIPIGDSGVYFTQFWDRFDINEQRDVTLKEFLDIFKQRFHLEISMMSYGVSIIYSSFIAPKKLEERLQLPMRKVIETIGKVKLSSKQKYLIFEMCCNDEQGEDVEVPYCRYRFRFP</sequence>
<dbReference type="Gene3D" id="3.40.50.720">
    <property type="entry name" value="NAD(P)-binding Rossmann-like Domain"/>
    <property type="match status" value="1"/>
</dbReference>
<dbReference type="InterPro" id="IPR032418">
    <property type="entry name" value="E1_FCCH"/>
</dbReference>
<dbReference type="InterPro" id="IPR038252">
    <property type="entry name" value="UBA_E1_C_sf"/>
</dbReference>
<dbReference type="FunFam" id="3.10.290.60:FF:000001">
    <property type="entry name" value="Ubiquitin-activating enzyme E1 2"/>
    <property type="match status" value="1"/>
</dbReference>